<proteinExistence type="predicted"/>
<dbReference type="Pfam" id="PF00691">
    <property type="entry name" value="OmpA"/>
    <property type="match status" value="1"/>
</dbReference>
<dbReference type="RefSeq" id="WP_112157603.1">
    <property type="nucleotide sequence ID" value="NZ_QKRX01000002.1"/>
</dbReference>
<dbReference type="AlphaFoldDB" id="A0A364NR59"/>
<keyword evidence="1 2" id="KW-0472">Membrane</keyword>
<dbReference type="SUPFAM" id="SSF103088">
    <property type="entry name" value="OmpA-like"/>
    <property type="match status" value="1"/>
</dbReference>
<accession>A0A364NR59</accession>
<organism evidence="4 5">
    <name type="scientific">Nitrincola tibetensis</name>
    <dbReference type="NCBI Taxonomy" id="2219697"/>
    <lineage>
        <taxon>Bacteria</taxon>
        <taxon>Pseudomonadati</taxon>
        <taxon>Pseudomonadota</taxon>
        <taxon>Gammaproteobacteria</taxon>
        <taxon>Oceanospirillales</taxon>
        <taxon>Oceanospirillaceae</taxon>
        <taxon>Nitrincola</taxon>
    </lineage>
</organism>
<dbReference type="Proteomes" id="UP000250744">
    <property type="component" value="Unassembled WGS sequence"/>
</dbReference>
<dbReference type="InterPro" id="IPR006665">
    <property type="entry name" value="OmpA-like"/>
</dbReference>
<protein>
    <submittedName>
        <fullName evidence="4">Chemotaxis protein MotB</fullName>
    </submittedName>
</protein>
<feature type="transmembrane region" description="Helical" evidence="2">
    <location>
        <begin position="25"/>
        <end position="45"/>
    </location>
</feature>
<dbReference type="CDD" id="cd07185">
    <property type="entry name" value="OmpA_C-like"/>
    <property type="match status" value="1"/>
</dbReference>
<reference evidence="4 5" key="1">
    <citation type="submission" date="2018-06" db="EMBL/GenBank/DDBJ databases">
        <title>Nitrincola tibetense sp. nov., isolated from Lake XuguoCo on Tibetan Plateau.</title>
        <authorList>
            <person name="Xing P."/>
        </authorList>
    </citation>
    <scope>NUCLEOTIDE SEQUENCE [LARGE SCALE GENOMIC DNA]</scope>
    <source>
        <strain evidence="5">xg18</strain>
    </source>
</reference>
<dbReference type="InterPro" id="IPR050330">
    <property type="entry name" value="Bact_OuterMem_StrucFunc"/>
</dbReference>
<dbReference type="Gene3D" id="3.30.1330.60">
    <property type="entry name" value="OmpA-like domain"/>
    <property type="match status" value="1"/>
</dbReference>
<dbReference type="PANTHER" id="PTHR30329:SF21">
    <property type="entry name" value="LIPOPROTEIN YIAD-RELATED"/>
    <property type="match status" value="1"/>
</dbReference>
<evidence type="ECO:0000313" key="4">
    <source>
        <dbReference type="EMBL" id="RAU19357.1"/>
    </source>
</evidence>
<evidence type="ECO:0000313" key="5">
    <source>
        <dbReference type="Proteomes" id="UP000250744"/>
    </source>
</evidence>
<gene>
    <name evidence="4" type="ORF">DN062_03605</name>
</gene>
<dbReference type="InterPro" id="IPR036737">
    <property type="entry name" value="OmpA-like_sf"/>
</dbReference>
<evidence type="ECO:0000259" key="3">
    <source>
        <dbReference type="PROSITE" id="PS51123"/>
    </source>
</evidence>
<keyword evidence="5" id="KW-1185">Reference proteome</keyword>
<dbReference type="PANTHER" id="PTHR30329">
    <property type="entry name" value="STATOR ELEMENT OF FLAGELLAR MOTOR COMPLEX"/>
    <property type="match status" value="1"/>
</dbReference>
<keyword evidence="2" id="KW-0812">Transmembrane</keyword>
<keyword evidence="2" id="KW-1133">Transmembrane helix</keyword>
<comment type="caution">
    <text evidence="4">The sequence shown here is derived from an EMBL/GenBank/DDBJ whole genome shotgun (WGS) entry which is preliminary data.</text>
</comment>
<evidence type="ECO:0000256" key="1">
    <source>
        <dbReference type="PROSITE-ProRule" id="PRU00473"/>
    </source>
</evidence>
<dbReference type="PROSITE" id="PS51123">
    <property type="entry name" value="OMPA_2"/>
    <property type="match status" value="1"/>
</dbReference>
<dbReference type="GO" id="GO:0016020">
    <property type="term" value="C:membrane"/>
    <property type="evidence" value="ECO:0007669"/>
    <property type="project" value="UniProtKB-UniRule"/>
</dbReference>
<sequence>MARSEWSYPETDIDESGAWLSIGDLMSGLLMIFALLLILALLQLTEAAEKAKSSRIVIIQSLQKTLAEKGINAEVDPQTGDISILDSVLFDSNSAELKPEGREFLSLFIPVYSNAIFSSDQVADQIQHVIIEGHTSSTGGWDYNMKLSLDRALSVSETISNLTFNGKEQFQTRMLVAGRGKLDADQFEDKPSDRKVIFRFQFKSDRFLHWFMEQRGL</sequence>
<feature type="domain" description="OmpA-like" evidence="3">
    <location>
        <begin position="77"/>
        <end position="204"/>
    </location>
</feature>
<dbReference type="OrthoDB" id="9792021at2"/>
<dbReference type="EMBL" id="QKRX01000002">
    <property type="protein sequence ID" value="RAU19357.1"/>
    <property type="molecule type" value="Genomic_DNA"/>
</dbReference>
<name>A0A364NR59_9GAMM</name>
<evidence type="ECO:0000256" key="2">
    <source>
        <dbReference type="SAM" id="Phobius"/>
    </source>
</evidence>